<gene>
    <name evidence="2" type="ORF">RHODGE_RHODGE_00085</name>
</gene>
<dbReference type="EMBL" id="UWOC01000006">
    <property type="protein sequence ID" value="VCU06995.1"/>
    <property type="molecule type" value="Genomic_DNA"/>
</dbReference>
<comment type="caution">
    <text evidence="2">The sequence shown here is derived from an EMBL/GenBank/DDBJ whole genome shotgun (WGS) entry which is preliminary data.</text>
</comment>
<keyword evidence="3" id="KW-1185">Reference proteome</keyword>
<feature type="compositionally biased region" description="Basic and acidic residues" evidence="1">
    <location>
        <begin position="91"/>
        <end position="102"/>
    </location>
</feature>
<sequence length="139" mass="14579">MPGRTLVSPLRVVEILVIAAAVTAVSTPAFSAKFRVSSGRAAAVTARPAVVVTTGPRTSAPATTTVTATTAPSRLASAEPPPARAAASDPAADRARDDDPAARRKAWLDFCQPKLAPPDRFGIERWTYAHDGCQFGRVR</sequence>
<name>A0A447CPE9_9BRAD</name>
<evidence type="ECO:0000313" key="2">
    <source>
        <dbReference type="EMBL" id="VCU06995.1"/>
    </source>
</evidence>
<reference evidence="3" key="1">
    <citation type="submission" date="2018-10" db="EMBL/GenBank/DDBJ databases">
        <authorList>
            <person name="Peiro R."/>
            <person name="Begona"/>
            <person name="Cbmso G."/>
            <person name="Lopez M."/>
            <person name="Gonzalez S."/>
            <person name="Sacristan E."/>
            <person name="Castillo E."/>
        </authorList>
    </citation>
    <scope>NUCLEOTIDE SEQUENCE [LARGE SCALE GENOMIC DNA]</scope>
</reference>
<organism evidence="2 3">
    <name type="scientific">Rhodoplanes serenus</name>
    <dbReference type="NCBI Taxonomy" id="200615"/>
    <lineage>
        <taxon>Bacteria</taxon>
        <taxon>Pseudomonadati</taxon>
        <taxon>Pseudomonadota</taxon>
        <taxon>Alphaproteobacteria</taxon>
        <taxon>Hyphomicrobiales</taxon>
        <taxon>Nitrobacteraceae</taxon>
        <taxon>Rhodoplanes</taxon>
    </lineage>
</organism>
<feature type="region of interest" description="Disordered" evidence="1">
    <location>
        <begin position="55"/>
        <end position="102"/>
    </location>
</feature>
<evidence type="ECO:0000256" key="1">
    <source>
        <dbReference type="SAM" id="MobiDB-lite"/>
    </source>
</evidence>
<dbReference type="AlphaFoldDB" id="A0A447CPE9"/>
<dbReference type="OrthoDB" id="8236118at2"/>
<evidence type="ECO:0000313" key="3">
    <source>
        <dbReference type="Proteomes" id="UP000289200"/>
    </source>
</evidence>
<accession>A0A447CPE9</accession>
<protein>
    <submittedName>
        <fullName evidence="2">Uncharacterized protein</fullName>
    </submittedName>
</protein>
<dbReference type="Proteomes" id="UP000289200">
    <property type="component" value="Unassembled WGS sequence"/>
</dbReference>
<proteinExistence type="predicted"/>
<feature type="compositionally biased region" description="Low complexity" evidence="1">
    <location>
        <begin position="55"/>
        <end position="90"/>
    </location>
</feature>
<dbReference type="RefSeq" id="WP_129607196.1">
    <property type="nucleotide sequence ID" value="NZ_UWOC01000006.1"/>
</dbReference>